<organism evidence="6 7">
    <name type="scientific">Diploptera punctata</name>
    <name type="common">Pacific beetle cockroach</name>
    <dbReference type="NCBI Taxonomy" id="6984"/>
    <lineage>
        <taxon>Eukaryota</taxon>
        <taxon>Metazoa</taxon>
        <taxon>Ecdysozoa</taxon>
        <taxon>Arthropoda</taxon>
        <taxon>Hexapoda</taxon>
        <taxon>Insecta</taxon>
        <taxon>Pterygota</taxon>
        <taxon>Neoptera</taxon>
        <taxon>Polyneoptera</taxon>
        <taxon>Dictyoptera</taxon>
        <taxon>Blattodea</taxon>
        <taxon>Blaberoidea</taxon>
        <taxon>Blaberidae</taxon>
        <taxon>Diplopterinae</taxon>
        <taxon>Diploptera</taxon>
    </lineage>
</organism>
<dbReference type="EMBL" id="JASPKZ010000013">
    <property type="protein sequence ID" value="KAJ9601513.1"/>
    <property type="molecule type" value="Genomic_DNA"/>
</dbReference>
<dbReference type="PANTHER" id="PTHR18829:SF0">
    <property type="entry name" value="PROTEIN YAE1 HOMOLOG"/>
    <property type="match status" value="1"/>
</dbReference>
<protein>
    <recommendedName>
        <fullName evidence="5">Essential protein Yae1 N-terminal domain-containing protein</fullName>
    </recommendedName>
</protein>
<gene>
    <name evidence="6" type="ORF">L9F63_000352</name>
</gene>
<reference evidence="6" key="1">
    <citation type="journal article" date="2023" name="IScience">
        <title>Live-bearing cockroach genome reveals convergent evolutionary mechanisms linked to viviparity in insects and beyond.</title>
        <authorList>
            <person name="Fouks B."/>
            <person name="Harrison M.C."/>
            <person name="Mikhailova A.A."/>
            <person name="Marchal E."/>
            <person name="English S."/>
            <person name="Carruthers M."/>
            <person name="Jennings E.C."/>
            <person name="Chiamaka E.L."/>
            <person name="Frigard R.A."/>
            <person name="Pippel M."/>
            <person name="Attardo G.M."/>
            <person name="Benoit J.B."/>
            <person name="Bornberg-Bauer E."/>
            <person name="Tobe S.S."/>
        </authorList>
    </citation>
    <scope>NUCLEOTIDE SEQUENCE</scope>
    <source>
        <strain evidence="6">Stay&amp;Tobe</strain>
    </source>
</reference>
<keyword evidence="7" id="KW-1185">Reference proteome</keyword>
<evidence type="ECO:0000259" key="5">
    <source>
        <dbReference type="Pfam" id="PF09811"/>
    </source>
</evidence>
<proteinExistence type="predicted"/>
<accession>A0AAD8EST1</accession>
<dbReference type="AlphaFoldDB" id="A0AAD8EST1"/>
<dbReference type="GO" id="GO:0005737">
    <property type="term" value="C:cytoplasm"/>
    <property type="evidence" value="ECO:0007669"/>
    <property type="project" value="UniProtKB-SubCell"/>
</dbReference>
<keyword evidence="3" id="KW-0963">Cytoplasm</keyword>
<evidence type="ECO:0000256" key="2">
    <source>
        <dbReference type="ARBA" id="ARBA00004496"/>
    </source>
</evidence>
<dbReference type="InterPro" id="IPR038881">
    <property type="entry name" value="Yae1-like"/>
</dbReference>
<evidence type="ECO:0000256" key="3">
    <source>
        <dbReference type="ARBA" id="ARBA00022490"/>
    </source>
</evidence>
<comment type="subcellular location">
    <subcellularLocation>
        <location evidence="2">Cytoplasm</location>
    </subcellularLocation>
    <subcellularLocation>
        <location evidence="1">Nucleus</location>
    </subcellularLocation>
</comment>
<evidence type="ECO:0000313" key="7">
    <source>
        <dbReference type="Proteomes" id="UP001233999"/>
    </source>
</evidence>
<evidence type="ECO:0000313" key="6">
    <source>
        <dbReference type="EMBL" id="KAJ9601513.1"/>
    </source>
</evidence>
<sequence>MSHNENDVDVGAWNKMHKNISQAGFREGIAAGKNSTYQNGFDIGYHEGYKNGLSLGYIKGAISILEEEIKNPTSKTLDPVLEKSSRGLCQLCEKPEQQVDSIWKLAEKQKQCINESVDEIRQKSVSLQGLILENGNKP</sequence>
<dbReference type="GO" id="GO:0005634">
    <property type="term" value="C:nucleus"/>
    <property type="evidence" value="ECO:0007669"/>
    <property type="project" value="UniProtKB-SubCell"/>
</dbReference>
<reference evidence="6" key="2">
    <citation type="submission" date="2023-05" db="EMBL/GenBank/DDBJ databases">
        <authorList>
            <person name="Fouks B."/>
        </authorList>
    </citation>
    <scope>NUCLEOTIDE SEQUENCE</scope>
    <source>
        <strain evidence="6">Stay&amp;Tobe</strain>
        <tissue evidence="6">Testes</tissue>
    </source>
</reference>
<dbReference type="InterPro" id="IPR019191">
    <property type="entry name" value="Essential_protein_Yae1_N"/>
</dbReference>
<dbReference type="PANTHER" id="PTHR18829">
    <property type="entry name" value="PROTEIN YAE1 HOMOLOG"/>
    <property type="match status" value="1"/>
</dbReference>
<keyword evidence="4" id="KW-0539">Nucleus</keyword>
<dbReference type="Proteomes" id="UP001233999">
    <property type="component" value="Unassembled WGS sequence"/>
</dbReference>
<evidence type="ECO:0000256" key="4">
    <source>
        <dbReference type="ARBA" id="ARBA00023242"/>
    </source>
</evidence>
<name>A0AAD8EST1_DIPPU</name>
<evidence type="ECO:0000256" key="1">
    <source>
        <dbReference type="ARBA" id="ARBA00004123"/>
    </source>
</evidence>
<feature type="domain" description="Essential protein Yae1 N-terminal" evidence="5">
    <location>
        <begin position="24"/>
        <end position="60"/>
    </location>
</feature>
<dbReference type="Pfam" id="PF09811">
    <property type="entry name" value="Yae1_N"/>
    <property type="match status" value="1"/>
</dbReference>
<comment type="caution">
    <text evidence="6">The sequence shown here is derived from an EMBL/GenBank/DDBJ whole genome shotgun (WGS) entry which is preliminary data.</text>
</comment>